<dbReference type="Pfam" id="PF01926">
    <property type="entry name" value="MMR_HSR1"/>
    <property type="match status" value="1"/>
</dbReference>
<accession>A0A9Q9C974</accession>
<dbReference type="AlphaFoldDB" id="A0A9Q9C974"/>
<evidence type="ECO:0000259" key="3">
    <source>
        <dbReference type="PROSITE" id="PS51710"/>
    </source>
</evidence>
<dbReference type="PANTHER" id="PTHR43127">
    <property type="entry name" value="DEVELOPMENTALLY-REGULATED GTP-BINDING PROTEIN 2"/>
    <property type="match status" value="1"/>
</dbReference>
<name>A0A9Q9C974_ENCHE</name>
<dbReference type="Proteomes" id="UP001059546">
    <property type="component" value="Chromosome VIII"/>
</dbReference>
<keyword evidence="2" id="KW-0342">GTP-binding</keyword>
<reference evidence="4" key="1">
    <citation type="submission" date="2021-05" db="EMBL/GenBank/DDBJ databases">
        <title>Encephalitozoon hellem ATCC 50604 Complete Genome.</title>
        <authorList>
            <person name="Mascarenhas dos Santos A.C."/>
            <person name="Julian A.T."/>
            <person name="Pombert J.-F."/>
        </authorList>
    </citation>
    <scope>NUCLEOTIDE SEQUENCE</scope>
    <source>
        <strain evidence="4">ATCC 50604</strain>
    </source>
</reference>
<dbReference type="SUPFAM" id="SSF52540">
    <property type="entry name" value="P-loop containing nucleoside triphosphate hydrolases"/>
    <property type="match status" value="1"/>
</dbReference>
<proteinExistence type="predicted"/>
<dbReference type="InterPro" id="IPR012675">
    <property type="entry name" value="Beta-grasp_dom_sf"/>
</dbReference>
<dbReference type="Pfam" id="PF02824">
    <property type="entry name" value="TGS"/>
    <property type="match status" value="1"/>
</dbReference>
<dbReference type="GO" id="GO:0005525">
    <property type="term" value="F:GTP binding"/>
    <property type="evidence" value="ECO:0007669"/>
    <property type="project" value="UniProtKB-KW"/>
</dbReference>
<gene>
    <name evidence="4" type="ORF">GPU96_08g15790</name>
</gene>
<feature type="domain" description="OBG-type G" evidence="3">
    <location>
        <begin position="62"/>
        <end position="286"/>
    </location>
</feature>
<dbReference type="Pfam" id="PF16897">
    <property type="entry name" value="MMR_HSR1_Xtn"/>
    <property type="match status" value="1"/>
</dbReference>
<dbReference type="Gene3D" id="3.40.50.300">
    <property type="entry name" value="P-loop containing nucleotide triphosphate hydrolases"/>
    <property type="match status" value="1"/>
</dbReference>
<evidence type="ECO:0000313" key="5">
    <source>
        <dbReference type="Proteomes" id="UP001059546"/>
    </source>
</evidence>
<dbReference type="EMBL" id="CP075154">
    <property type="protein sequence ID" value="UTX43805.1"/>
    <property type="molecule type" value="Genomic_DNA"/>
</dbReference>
<dbReference type="PROSITE" id="PS51710">
    <property type="entry name" value="G_OBG"/>
    <property type="match status" value="1"/>
</dbReference>
<protein>
    <submittedName>
        <fullName evidence="4">Ribosome-interacting GTPase 1</fullName>
    </submittedName>
</protein>
<keyword evidence="1" id="KW-0547">Nucleotide-binding</keyword>
<dbReference type="NCBIfam" id="TIGR00231">
    <property type="entry name" value="small_GTP"/>
    <property type="match status" value="1"/>
</dbReference>
<dbReference type="InterPro" id="IPR027417">
    <property type="entry name" value="P-loop_NTPase"/>
</dbReference>
<dbReference type="Gene3D" id="3.10.20.30">
    <property type="match status" value="1"/>
</dbReference>
<dbReference type="InterPro" id="IPR045001">
    <property type="entry name" value="DRG"/>
</dbReference>
<dbReference type="GO" id="GO:1903833">
    <property type="term" value="P:positive regulation of cellular response to amino acid starvation"/>
    <property type="evidence" value="ECO:0007669"/>
    <property type="project" value="UniProtKB-ARBA"/>
</dbReference>
<dbReference type="InterPro" id="IPR012676">
    <property type="entry name" value="TGS-like"/>
</dbReference>
<evidence type="ECO:0000256" key="1">
    <source>
        <dbReference type="ARBA" id="ARBA00022741"/>
    </source>
</evidence>
<dbReference type="InterPro" id="IPR031167">
    <property type="entry name" value="G_OBG"/>
</dbReference>
<sequence>MGIQDKINEIEAEMARTQKNKKTEHHLGVLKAKLARYRHELDAPKAKTSKGEGFEVSKSGDARVVLIGFPSVGKSTLLSKITNTHSKAAEHEFTTLECISGKMCLNGTWIQVLDLPGIVSGASQNRGRGRQVISIARTADLILMVLDPRRYEDKKILENELHEMGIRLNKKKPDISLTYTTSGGINIGVVCQLTRTTEETIRAILREYKINNCQMFVREDVCDDDIIDVVSGTCVYVDCLYVYNKIDELSLEDFNKVAEYPNSTPISCQKGWNIDMLLEDVWAKLRLTRVYTKKKGMFPALDDPVVIREGGTVRDLCAHIHKDFLLSFKHALVWGTSAKHSPQKVGLGHTLEDEDVVQIFLK</sequence>
<organism evidence="4 5">
    <name type="scientific">Encephalitozoon hellem</name>
    <name type="common">Microsporidian parasite</name>
    <dbReference type="NCBI Taxonomy" id="27973"/>
    <lineage>
        <taxon>Eukaryota</taxon>
        <taxon>Fungi</taxon>
        <taxon>Fungi incertae sedis</taxon>
        <taxon>Microsporidia</taxon>
        <taxon>Unikaryonidae</taxon>
        <taxon>Encephalitozoon</taxon>
    </lineage>
</organism>
<dbReference type="GO" id="GO:0003924">
    <property type="term" value="F:GTPase activity"/>
    <property type="evidence" value="ECO:0007669"/>
    <property type="project" value="InterPro"/>
</dbReference>
<dbReference type="InterPro" id="IPR005225">
    <property type="entry name" value="Small_GTP-bd"/>
</dbReference>
<dbReference type="InterPro" id="IPR004095">
    <property type="entry name" value="TGS"/>
</dbReference>
<dbReference type="CDD" id="cd01896">
    <property type="entry name" value="DRG"/>
    <property type="match status" value="1"/>
</dbReference>
<dbReference type="SUPFAM" id="SSF81271">
    <property type="entry name" value="TGS-like"/>
    <property type="match status" value="1"/>
</dbReference>
<dbReference type="FunFam" id="3.10.20.30:FF:000003">
    <property type="entry name" value="Developmentally-regulated GTP-binding protein 1"/>
    <property type="match status" value="1"/>
</dbReference>
<dbReference type="InterPro" id="IPR006073">
    <property type="entry name" value="GTP-bd"/>
</dbReference>
<dbReference type="PRINTS" id="PR00326">
    <property type="entry name" value="GTP1OBG"/>
</dbReference>
<evidence type="ECO:0000313" key="4">
    <source>
        <dbReference type="EMBL" id="UTX43805.1"/>
    </source>
</evidence>
<evidence type="ECO:0000256" key="2">
    <source>
        <dbReference type="ARBA" id="ARBA00023134"/>
    </source>
</evidence>
<dbReference type="InterPro" id="IPR031662">
    <property type="entry name" value="GTP-binding_2"/>
</dbReference>